<dbReference type="Pfam" id="PF20170">
    <property type="entry name" value="Plexin_RBD"/>
    <property type="match status" value="1"/>
</dbReference>
<dbReference type="GO" id="GO:0050772">
    <property type="term" value="P:positive regulation of axonogenesis"/>
    <property type="evidence" value="ECO:0007669"/>
    <property type="project" value="TreeGrafter"/>
</dbReference>
<reference evidence="3 4" key="2">
    <citation type="submission" date="2018-11" db="EMBL/GenBank/DDBJ databases">
        <authorList>
            <consortium name="Pathogen Informatics"/>
        </authorList>
    </citation>
    <scope>NUCLEOTIDE SEQUENCE [LARGE SCALE GENOMIC DNA]</scope>
</reference>
<dbReference type="AlphaFoldDB" id="A0A0M3KF71"/>
<dbReference type="GO" id="GO:0030334">
    <property type="term" value="P:regulation of cell migration"/>
    <property type="evidence" value="ECO:0007669"/>
    <property type="project" value="TreeGrafter"/>
</dbReference>
<dbReference type="Gene3D" id="1.10.506.10">
    <property type="entry name" value="GTPase Activation - p120gap, domain 1"/>
    <property type="match status" value="1"/>
</dbReference>
<dbReference type="EMBL" id="UYRR01036479">
    <property type="protein sequence ID" value="VDK67183.1"/>
    <property type="molecule type" value="Genomic_DNA"/>
</dbReference>
<dbReference type="InterPro" id="IPR008936">
    <property type="entry name" value="Rho_GTPase_activation_prot"/>
</dbReference>
<reference evidence="5" key="1">
    <citation type="submission" date="2017-02" db="UniProtKB">
        <authorList>
            <consortium name="WormBaseParasite"/>
        </authorList>
    </citation>
    <scope>IDENTIFICATION</scope>
</reference>
<gene>
    <name evidence="3" type="ORF">ASIM_LOCUS19019</name>
</gene>
<evidence type="ECO:0000313" key="4">
    <source>
        <dbReference type="Proteomes" id="UP000267096"/>
    </source>
</evidence>
<name>A0A0M3KF71_ANISI</name>
<dbReference type="Proteomes" id="UP000267096">
    <property type="component" value="Unassembled WGS sequence"/>
</dbReference>
<protein>
    <submittedName>
        <fullName evidence="5">Plexin-2 (inferred by orthology to a C. elegans protein)</fullName>
    </submittedName>
</protein>
<dbReference type="GO" id="GO:0008045">
    <property type="term" value="P:motor neuron axon guidance"/>
    <property type="evidence" value="ECO:0007669"/>
    <property type="project" value="TreeGrafter"/>
</dbReference>
<proteinExistence type="predicted"/>
<feature type="domain" description="Plexin cytoplasmic RasGAP" evidence="1">
    <location>
        <begin position="5"/>
        <end position="196"/>
    </location>
</feature>
<dbReference type="PANTHER" id="PTHR22625">
    <property type="entry name" value="PLEXIN"/>
    <property type="match status" value="1"/>
</dbReference>
<dbReference type="InterPro" id="IPR046800">
    <property type="entry name" value="Plexin_RBD"/>
</dbReference>
<dbReference type="GO" id="GO:0007162">
    <property type="term" value="P:negative regulation of cell adhesion"/>
    <property type="evidence" value="ECO:0007669"/>
    <property type="project" value="TreeGrafter"/>
</dbReference>
<evidence type="ECO:0000313" key="5">
    <source>
        <dbReference type="WBParaSite" id="ASIM_0001963001-mRNA-1"/>
    </source>
</evidence>
<dbReference type="PANTHER" id="PTHR22625:SF44">
    <property type="entry name" value="PLEXIN-B"/>
    <property type="match status" value="1"/>
</dbReference>
<dbReference type="GO" id="GO:0008360">
    <property type="term" value="P:regulation of cell shape"/>
    <property type="evidence" value="ECO:0007669"/>
    <property type="project" value="TreeGrafter"/>
</dbReference>
<dbReference type="GO" id="GO:0097374">
    <property type="term" value="P:sensory neuron axon guidance"/>
    <property type="evidence" value="ECO:0007669"/>
    <property type="project" value="TreeGrafter"/>
</dbReference>
<sequence length="197" mass="22611">MEIFQKKNAHLIFRQSSSLIEKLFTLWLSICLYDDVKENLIGSNLFMLYKALKCQIDKGPVDSITGNARYSLNEHKLLREPVDVKQMQLLIVPLDNFDESPILVRCLTCDTISQLKMKLLDAVYKNEPFSKRISTDHFDLDSTTQSTNTTSQMTASSSSNHYYHLECASDKLNITNKIDQSIPKSIPEVFLTRLLTR</sequence>
<organism evidence="5">
    <name type="scientific">Anisakis simplex</name>
    <name type="common">Herring worm</name>
    <dbReference type="NCBI Taxonomy" id="6269"/>
    <lineage>
        <taxon>Eukaryota</taxon>
        <taxon>Metazoa</taxon>
        <taxon>Ecdysozoa</taxon>
        <taxon>Nematoda</taxon>
        <taxon>Chromadorea</taxon>
        <taxon>Rhabditida</taxon>
        <taxon>Spirurina</taxon>
        <taxon>Ascaridomorpha</taxon>
        <taxon>Ascaridoidea</taxon>
        <taxon>Anisakidae</taxon>
        <taxon>Anisakis</taxon>
        <taxon>Anisakis simplex complex</taxon>
    </lineage>
</organism>
<dbReference type="InterPro" id="IPR013548">
    <property type="entry name" value="Plexin_cytoplasmic_RasGAP_dom"/>
</dbReference>
<keyword evidence="4" id="KW-1185">Reference proteome</keyword>
<evidence type="ECO:0000313" key="3">
    <source>
        <dbReference type="EMBL" id="VDK67183.1"/>
    </source>
</evidence>
<dbReference type="GO" id="GO:0005886">
    <property type="term" value="C:plasma membrane"/>
    <property type="evidence" value="ECO:0007669"/>
    <property type="project" value="TreeGrafter"/>
</dbReference>
<evidence type="ECO:0000259" key="1">
    <source>
        <dbReference type="Pfam" id="PF08337"/>
    </source>
</evidence>
<dbReference type="GO" id="GO:0017154">
    <property type="term" value="F:semaphorin receptor activity"/>
    <property type="evidence" value="ECO:0007669"/>
    <property type="project" value="InterPro"/>
</dbReference>
<feature type="domain" description="Plexin cytoplasmic RhoGTPase-binding" evidence="2">
    <location>
        <begin position="72"/>
        <end position="154"/>
    </location>
</feature>
<dbReference type="GO" id="GO:0002116">
    <property type="term" value="C:semaphorin receptor complex"/>
    <property type="evidence" value="ECO:0007669"/>
    <property type="project" value="TreeGrafter"/>
</dbReference>
<evidence type="ECO:0000259" key="2">
    <source>
        <dbReference type="Pfam" id="PF20170"/>
    </source>
</evidence>
<dbReference type="InterPro" id="IPR031148">
    <property type="entry name" value="Plexin"/>
</dbReference>
<dbReference type="OrthoDB" id="125363at2759"/>
<dbReference type="Pfam" id="PF08337">
    <property type="entry name" value="Plexin_cytopl"/>
    <property type="match status" value="1"/>
</dbReference>
<dbReference type="WBParaSite" id="ASIM_0001963001-mRNA-1">
    <property type="protein sequence ID" value="ASIM_0001963001-mRNA-1"/>
    <property type="gene ID" value="ASIM_0001963001"/>
</dbReference>
<accession>A0A0M3KF71</accession>
<dbReference type="Gene3D" id="3.10.20.90">
    <property type="entry name" value="Phosphatidylinositol 3-kinase Catalytic Subunit, Chain A, domain 1"/>
    <property type="match status" value="1"/>
</dbReference>